<dbReference type="Gene3D" id="1.10.530.10">
    <property type="match status" value="1"/>
</dbReference>
<keyword evidence="6" id="KW-0732">Signal</keyword>
<proteinExistence type="inferred from homology"/>
<keyword evidence="3" id="KW-0929">Antimicrobial</keyword>
<keyword evidence="4" id="KW-1015">Disulfide bond</keyword>
<protein>
    <recommendedName>
        <fullName evidence="2">lysozyme</fullName>
        <ecNumber evidence="2">3.2.1.17</ecNumber>
    </recommendedName>
</protein>
<evidence type="ECO:0000256" key="4">
    <source>
        <dbReference type="ARBA" id="ARBA00023157"/>
    </source>
</evidence>
<keyword evidence="8" id="KW-1185">Reference proteome</keyword>
<feature type="signal peptide" evidence="6">
    <location>
        <begin position="1"/>
        <end position="18"/>
    </location>
</feature>
<dbReference type="OMA" id="MYCTDLL"/>
<evidence type="ECO:0000256" key="2">
    <source>
        <dbReference type="ARBA" id="ARBA00012732"/>
    </source>
</evidence>
<dbReference type="InterPro" id="IPR023346">
    <property type="entry name" value="Lysozyme-like_dom_sf"/>
</dbReference>
<dbReference type="InParanoid" id="H3AT74"/>
<keyword evidence="3" id="KW-0081">Bacteriolytic enzyme</keyword>
<dbReference type="PROSITE" id="PS51348">
    <property type="entry name" value="GLYCOSYL_HYDROL_F22_2"/>
    <property type="match status" value="1"/>
</dbReference>
<dbReference type="InterPro" id="IPR000974">
    <property type="entry name" value="Glyco_hydro_22_lys"/>
</dbReference>
<sequence>LLIPLLLLVVPASGMVYSRCELARVLQNAGMNGYWGYSLGNWLCMSYYESGYNTQAIDHDSNGSTDYGIFQINSYWWCYDGTPGGKNACNIRCSQERGLDSPSVIHAVRCVIAKIATVLSWLSYNVPLMRQRNGGLSNYIVGCEA</sequence>
<name>H3AT74_LATCH</name>
<organism evidence="7 8">
    <name type="scientific">Latimeria chalumnae</name>
    <name type="common">Coelacanth</name>
    <dbReference type="NCBI Taxonomy" id="7897"/>
    <lineage>
        <taxon>Eukaryota</taxon>
        <taxon>Metazoa</taxon>
        <taxon>Chordata</taxon>
        <taxon>Craniata</taxon>
        <taxon>Vertebrata</taxon>
        <taxon>Euteleostomi</taxon>
        <taxon>Coelacanthiformes</taxon>
        <taxon>Coelacanthidae</taxon>
        <taxon>Latimeria</taxon>
    </lineage>
</organism>
<dbReference type="GO" id="GO:0042742">
    <property type="term" value="P:defense response to bacterium"/>
    <property type="evidence" value="ECO:0007669"/>
    <property type="project" value="UniProtKB-KW"/>
</dbReference>
<evidence type="ECO:0000256" key="3">
    <source>
        <dbReference type="ARBA" id="ARBA00022638"/>
    </source>
</evidence>
<dbReference type="PANTHER" id="PTHR11407">
    <property type="entry name" value="LYSOZYME C"/>
    <property type="match status" value="1"/>
</dbReference>
<dbReference type="Proteomes" id="UP000008672">
    <property type="component" value="Unassembled WGS sequence"/>
</dbReference>
<dbReference type="EMBL" id="AFYH01119793">
    <property type="status" value="NOT_ANNOTATED_CDS"/>
    <property type="molecule type" value="Genomic_DNA"/>
</dbReference>
<reference evidence="8" key="1">
    <citation type="submission" date="2011-08" db="EMBL/GenBank/DDBJ databases">
        <title>The draft genome of Latimeria chalumnae.</title>
        <authorList>
            <person name="Di Palma F."/>
            <person name="Alfoldi J."/>
            <person name="Johnson J."/>
            <person name="Berlin A."/>
            <person name="Gnerre S."/>
            <person name="Jaffe D."/>
            <person name="MacCallum I."/>
            <person name="Young S."/>
            <person name="Walker B.J."/>
            <person name="Lander E."/>
            <person name="Lindblad-Toh K."/>
        </authorList>
    </citation>
    <scope>NUCLEOTIDE SEQUENCE [LARGE SCALE GENOMIC DNA]</scope>
    <source>
        <strain evidence="8">Wild caught</strain>
    </source>
</reference>
<dbReference type="SUPFAM" id="SSF53955">
    <property type="entry name" value="Lysozyme-like"/>
    <property type="match status" value="1"/>
</dbReference>
<dbReference type="AlphaFoldDB" id="H3AT74"/>
<dbReference type="GeneTree" id="ENSGT00940000153832"/>
<dbReference type="PRINTS" id="PR00135">
    <property type="entry name" value="LYZLACT"/>
</dbReference>
<evidence type="ECO:0000313" key="7">
    <source>
        <dbReference type="Ensembl" id="ENSLACP00000012845.1"/>
    </source>
</evidence>
<dbReference type="Bgee" id="ENSLACG00000011310">
    <property type="expression patterns" value="Expressed in mesonephros and 1 other cell type or tissue"/>
</dbReference>
<evidence type="ECO:0000256" key="6">
    <source>
        <dbReference type="SAM" id="SignalP"/>
    </source>
</evidence>
<dbReference type="eggNOG" id="ENOG502S1S1">
    <property type="taxonomic scope" value="Eukaryota"/>
</dbReference>
<dbReference type="PRINTS" id="PR00137">
    <property type="entry name" value="LYSOZYME"/>
</dbReference>
<evidence type="ECO:0000256" key="5">
    <source>
        <dbReference type="RuleBase" id="RU004440"/>
    </source>
</evidence>
<reference evidence="7" key="2">
    <citation type="submission" date="2025-08" db="UniProtKB">
        <authorList>
            <consortium name="Ensembl"/>
        </authorList>
    </citation>
    <scope>IDENTIFICATION</scope>
</reference>
<dbReference type="GO" id="GO:0003796">
    <property type="term" value="F:lysozyme activity"/>
    <property type="evidence" value="ECO:0007669"/>
    <property type="project" value="UniProtKB-EC"/>
</dbReference>
<dbReference type="STRING" id="7897.ENSLACP00000012845"/>
<dbReference type="PANTHER" id="PTHR11407:SF63">
    <property type="entry name" value="LYSOZYME C"/>
    <property type="match status" value="1"/>
</dbReference>
<dbReference type="Ensembl" id="ENSLACT00000012939.1">
    <property type="protein sequence ID" value="ENSLACP00000012845.1"/>
    <property type="gene ID" value="ENSLACG00000011310.1"/>
</dbReference>
<reference evidence="7" key="3">
    <citation type="submission" date="2025-09" db="UniProtKB">
        <authorList>
            <consortium name="Ensembl"/>
        </authorList>
    </citation>
    <scope>IDENTIFICATION</scope>
</reference>
<dbReference type="FunFam" id="1.10.530.10:FF:000001">
    <property type="entry name" value="Lysozyme C"/>
    <property type="match status" value="1"/>
</dbReference>
<evidence type="ECO:0000256" key="1">
    <source>
        <dbReference type="ARBA" id="ARBA00010859"/>
    </source>
</evidence>
<comment type="similarity">
    <text evidence="1 5">Belongs to the glycosyl hydrolase 22 family.</text>
</comment>
<dbReference type="EC" id="3.2.1.17" evidence="2"/>
<evidence type="ECO:0000313" key="8">
    <source>
        <dbReference type="Proteomes" id="UP000008672"/>
    </source>
</evidence>
<dbReference type="Pfam" id="PF00062">
    <property type="entry name" value="Lys"/>
    <property type="match status" value="1"/>
</dbReference>
<dbReference type="SMART" id="SM00263">
    <property type="entry name" value="LYZ1"/>
    <property type="match status" value="1"/>
</dbReference>
<accession>H3AT74</accession>
<dbReference type="InterPro" id="IPR001916">
    <property type="entry name" value="Glyco_hydro_22"/>
</dbReference>
<dbReference type="HOGENOM" id="CLU_111620_0_1_1"/>
<dbReference type="GO" id="GO:0031640">
    <property type="term" value="P:killing of cells of another organism"/>
    <property type="evidence" value="ECO:0007669"/>
    <property type="project" value="UniProtKB-KW"/>
</dbReference>
<feature type="chain" id="PRO_5003580562" description="lysozyme" evidence="6">
    <location>
        <begin position="19"/>
        <end position="145"/>
    </location>
</feature>